<dbReference type="Gene3D" id="3.40.50.10710">
    <property type="entry name" value="Metallo-hydrolase/oxidoreductase"/>
    <property type="match status" value="1"/>
</dbReference>
<dbReference type="InterPro" id="IPR030854">
    <property type="entry name" value="RNase_J_bac"/>
</dbReference>
<evidence type="ECO:0000256" key="6">
    <source>
        <dbReference type="ARBA" id="ARBA00022833"/>
    </source>
</evidence>
<dbReference type="GO" id="GO:0008270">
    <property type="term" value="F:zinc ion binding"/>
    <property type="evidence" value="ECO:0007669"/>
    <property type="project" value="InterPro"/>
</dbReference>
<dbReference type="Gene3D" id="3.10.20.580">
    <property type="match status" value="1"/>
</dbReference>
<evidence type="ECO:0000313" key="16">
    <source>
        <dbReference type="Proteomes" id="UP000249467"/>
    </source>
</evidence>
<evidence type="ECO:0000256" key="12">
    <source>
        <dbReference type="PIRSR" id="PIRSR004803-3"/>
    </source>
</evidence>
<reference evidence="15 16" key="2">
    <citation type="submission" date="2018-06" db="EMBL/GenBank/DDBJ databases">
        <title>Metagenomic assembly of (sub)arctic Cyanobacteria and their associated microbiome from non-axenic cultures.</title>
        <authorList>
            <person name="Baurain D."/>
        </authorList>
    </citation>
    <scope>NUCLEOTIDE SEQUENCE [LARGE SCALE GENOMIC DNA]</scope>
    <source>
        <strain evidence="15">ULC066bin1</strain>
    </source>
</reference>
<feature type="binding site" evidence="12">
    <location>
        <position position="393"/>
    </location>
    <ligand>
        <name>Zn(2+)</name>
        <dbReference type="ChEBI" id="CHEBI:29105"/>
        <label>1</label>
        <note>catalytic</note>
    </ligand>
</feature>
<feature type="active site" description="Proton acceptor" evidence="10">
    <location>
        <position position="371"/>
    </location>
</feature>
<dbReference type="Pfam" id="PF07521">
    <property type="entry name" value="RMMBL"/>
    <property type="match status" value="1"/>
</dbReference>
<dbReference type="Pfam" id="PF22505">
    <property type="entry name" value="RNase_J_b_CASP"/>
    <property type="match status" value="1"/>
</dbReference>
<keyword evidence="6 12" id="KW-0862">Zinc</keyword>
<dbReference type="InterPro" id="IPR004613">
    <property type="entry name" value="RNase_J"/>
</dbReference>
<comment type="cofactor">
    <cofactor evidence="12">
        <name>Ca(2+)</name>
        <dbReference type="ChEBI" id="CHEBI:29108"/>
    </cofactor>
    <text evidence="12">Binds 1 Ca(2+) cation per subunit. Seen in 1 crystal structure, it is not clear if it is physiologically important.</text>
</comment>
<gene>
    <name evidence="9" type="primary">rnj</name>
    <name evidence="15" type="ORF">DCF19_05070</name>
</gene>
<evidence type="ECO:0000256" key="5">
    <source>
        <dbReference type="ARBA" id="ARBA00022801"/>
    </source>
</evidence>
<evidence type="ECO:0000259" key="14">
    <source>
        <dbReference type="SMART" id="SM00849"/>
    </source>
</evidence>
<evidence type="ECO:0000256" key="10">
    <source>
        <dbReference type="PIRSR" id="PIRSR004803-1"/>
    </source>
</evidence>
<feature type="compositionally biased region" description="Low complexity" evidence="13">
    <location>
        <begin position="600"/>
        <end position="622"/>
    </location>
</feature>
<dbReference type="InterPro" id="IPR041636">
    <property type="entry name" value="RNase_J_C"/>
</dbReference>
<keyword evidence="8 9" id="KW-0694">RNA-binding</keyword>
<comment type="function">
    <text evidence="9">An RNase that has 5'-3' exonuclease and possibly endonuclease activity. Involved in maturation of rRNA and in some organisms also mRNA maturation and/or decay.</text>
</comment>
<dbReference type="NCBIfam" id="TIGR00649">
    <property type="entry name" value="MG423"/>
    <property type="match status" value="1"/>
</dbReference>
<dbReference type="PANTHER" id="PTHR43694">
    <property type="entry name" value="RIBONUCLEASE J"/>
    <property type="match status" value="1"/>
</dbReference>
<organism evidence="15 16">
    <name type="scientific">Pseudanabaena frigida</name>
    <dbReference type="NCBI Taxonomy" id="945775"/>
    <lineage>
        <taxon>Bacteria</taxon>
        <taxon>Bacillati</taxon>
        <taxon>Cyanobacteriota</taxon>
        <taxon>Cyanophyceae</taxon>
        <taxon>Pseudanabaenales</taxon>
        <taxon>Pseudanabaenaceae</taxon>
        <taxon>Pseudanabaena</taxon>
    </lineage>
</organism>
<dbReference type="HAMAP" id="MF_01491">
    <property type="entry name" value="RNase_J_bact"/>
    <property type="match status" value="1"/>
</dbReference>
<feature type="binding site" evidence="12">
    <location>
        <position position="78"/>
    </location>
    <ligand>
        <name>Zn(2+)</name>
        <dbReference type="ChEBI" id="CHEBI:29105"/>
        <label>2</label>
        <note>catalytic</note>
    </ligand>
</feature>
<feature type="binding site" evidence="12">
    <location>
        <position position="446"/>
    </location>
    <ligand>
        <name>Ca(2+)</name>
        <dbReference type="ChEBI" id="CHEBI:29108"/>
    </ligand>
</feature>
<dbReference type="GO" id="GO:0006364">
    <property type="term" value="P:rRNA processing"/>
    <property type="evidence" value="ECO:0007669"/>
    <property type="project" value="UniProtKB-UniRule"/>
</dbReference>
<evidence type="ECO:0000256" key="8">
    <source>
        <dbReference type="ARBA" id="ARBA00022884"/>
    </source>
</evidence>
<dbReference type="GO" id="GO:0004521">
    <property type="term" value="F:RNA endonuclease activity"/>
    <property type="evidence" value="ECO:0007669"/>
    <property type="project" value="UniProtKB-UniRule"/>
</dbReference>
<feature type="binding site" evidence="12">
    <location>
        <position position="144"/>
    </location>
    <ligand>
        <name>Zn(2+)</name>
        <dbReference type="ChEBI" id="CHEBI:29105"/>
        <label>1</label>
        <note>catalytic</note>
    </ligand>
</feature>
<keyword evidence="4 9" id="KW-0255">Endonuclease</keyword>
<dbReference type="Pfam" id="PF17770">
    <property type="entry name" value="RNase_J_C"/>
    <property type="match status" value="1"/>
</dbReference>
<dbReference type="PIRSF" id="PIRSF004803">
    <property type="entry name" value="RnjA"/>
    <property type="match status" value="1"/>
</dbReference>
<comment type="subcellular location">
    <subcellularLocation>
        <location evidence="9">Cytoplasm</location>
    </subcellularLocation>
</comment>
<reference evidence="15 16" key="1">
    <citation type="submission" date="2018-04" db="EMBL/GenBank/DDBJ databases">
        <authorList>
            <person name="Go L.Y."/>
            <person name="Mitchell J.A."/>
        </authorList>
    </citation>
    <scope>NUCLEOTIDE SEQUENCE [LARGE SCALE GENOMIC DNA]</scope>
    <source>
        <strain evidence="15">ULC066bin1</strain>
    </source>
</reference>
<accession>A0A2W4Y799</accession>
<keyword evidence="3 12" id="KW-0479">Metal-binding</keyword>
<dbReference type="InterPro" id="IPR036866">
    <property type="entry name" value="RibonucZ/Hydroxyglut_hydro"/>
</dbReference>
<keyword evidence="5 9" id="KW-0378">Hydrolase</keyword>
<dbReference type="EMBL" id="QBML01000005">
    <property type="protein sequence ID" value="PZO43321.1"/>
    <property type="molecule type" value="Genomic_DNA"/>
</dbReference>
<feature type="binding site" evidence="12">
    <location>
        <position position="166"/>
    </location>
    <ligand>
        <name>Zn(2+)</name>
        <dbReference type="ChEBI" id="CHEBI:29105"/>
        <label>1</label>
        <note>catalytic</note>
    </ligand>
</feature>
<sequence>MTTSNVPALKIIALGGLHEIGKNTWVFEYNDEIMLLDGGLSFPDSMMPGVNVVLPDMTYLRENKHKIKGMIVTHGHEDHIGAISFHLKQFEIPVIYGPRLAMALLEDKLREAGVLNRTELRRVLPRDIVRVGANFFVEFIRNTHSIADSFSIAINTPAGMVIHSGDFKIDHTPVDGEFFDLARLAEHGEKGVLALISDSTNAEIPGVTPSERAVYPNLERYIGASKGRVIITTFASSVHRVNMILDIADKQGRVVGIVGRSMLNVIAHARNLGYIKCRDDLFQPLQNLRHYRDDQILILTTGSQGEPMSALTRISNSSHRQIEIRQGDTVIFSANPIPGNTIPVVRTIDRLMALGANVIYGKDKGIHVSGHGSQEEHKMMLALVRPKFFFPAHGELRMLKQHAKMAEAMGVPSENIVIAENGDVVEVCQNYMKIVDKVPSGVELVDSSRDGMVKGDVLRDRQQISGEGIFTIAVSVGLDGKLSTNPDIQLSGVVLPMEHSQIIALVAKAIDNSLANSWGNFARNVGSLEVDWVGLRGQLERDLTRVLRQQMQSKPMIVFLLQTPPNSTQSAPAPAAKPNALGVTLKSGSVKVIAKPETDNNGSANGNGATAANTTTGAATTSVGRRKRSAATV</sequence>
<dbReference type="GO" id="GO:0003723">
    <property type="term" value="F:RNA binding"/>
    <property type="evidence" value="ECO:0007669"/>
    <property type="project" value="UniProtKB-UniRule"/>
</dbReference>
<dbReference type="PANTHER" id="PTHR43694:SF1">
    <property type="entry name" value="RIBONUCLEASE J"/>
    <property type="match status" value="1"/>
</dbReference>
<evidence type="ECO:0000256" key="7">
    <source>
        <dbReference type="ARBA" id="ARBA00022839"/>
    </source>
</evidence>
<keyword evidence="2 9" id="KW-0540">Nuclease</keyword>
<keyword evidence="9" id="KW-0698">rRNA processing</keyword>
<dbReference type="GO" id="GO:0004534">
    <property type="term" value="F:5'-3' RNA exonuclease activity"/>
    <property type="evidence" value="ECO:0007669"/>
    <property type="project" value="UniProtKB-UniRule"/>
</dbReference>
<dbReference type="GO" id="GO:0005737">
    <property type="term" value="C:cytoplasm"/>
    <property type="evidence" value="ECO:0007669"/>
    <property type="project" value="UniProtKB-SubCell"/>
</dbReference>
<feature type="compositionally biased region" description="Basic residues" evidence="13">
    <location>
        <begin position="624"/>
        <end position="633"/>
    </location>
</feature>
<dbReference type="EC" id="3.1.-.-" evidence="9"/>
<dbReference type="SMART" id="SM00849">
    <property type="entry name" value="Lactamase_B"/>
    <property type="match status" value="1"/>
</dbReference>
<feature type="active site" description="Proton donor" evidence="10">
    <location>
        <position position="198"/>
    </location>
</feature>
<comment type="caution">
    <text evidence="15">The sequence shown here is derived from an EMBL/GenBank/DDBJ whole genome shotgun (WGS) entry which is preliminary data.</text>
</comment>
<evidence type="ECO:0000256" key="1">
    <source>
        <dbReference type="ARBA" id="ARBA00022490"/>
    </source>
</evidence>
<proteinExistence type="inferred from homology"/>
<comment type="similarity">
    <text evidence="9">Belongs to the metallo-beta-lactamase superfamily. RNA-metabolizing metallo-beta-lactamase-like family. Bacterial RNase J subfamily.</text>
</comment>
<dbReference type="InterPro" id="IPR011108">
    <property type="entry name" value="RMMBL"/>
</dbReference>
<dbReference type="InterPro" id="IPR055132">
    <property type="entry name" value="RNase_J_b_CASP"/>
</dbReference>
<dbReference type="Pfam" id="PF00753">
    <property type="entry name" value="Lactamase_B"/>
    <property type="match status" value="1"/>
</dbReference>
<name>A0A2W4Y799_9CYAN</name>
<keyword evidence="7 9" id="KW-0269">Exonuclease</keyword>
<dbReference type="CDD" id="cd07714">
    <property type="entry name" value="RNaseJ_MBL-fold"/>
    <property type="match status" value="1"/>
</dbReference>
<evidence type="ECO:0000256" key="2">
    <source>
        <dbReference type="ARBA" id="ARBA00022722"/>
    </source>
</evidence>
<dbReference type="Gene3D" id="3.60.15.10">
    <property type="entry name" value="Ribonuclease Z/Hydroxyacylglutathione hydrolase-like"/>
    <property type="match status" value="1"/>
</dbReference>
<evidence type="ECO:0000256" key="9">
    <source>
        <dbReference type="HAMAP-Rule" id="MF_01491"/>
    </source>
</evidence>
<evidence type="ECO:0000256" key="3">
    <source>
        <dbReference type="ARBA" id="ARBA00022723"/>
    </source>
</evidence>
<dbReference type="InterPro" id="IPR001279">
    <property type="entry name" value="Metallo-B-lactamas"/>
</dbReference>
<dbReference type="Proteomes" id="UP000249467">
    <property type="component" value="Unassembled WGS sequence"/>
</dbReference>
<comment type="cofactor">
    <cofactor evidence="12">
        <name>Zn(2+)</name>
        <dbReference type="ChEBI" id="CHEBI:29105"/>
    </cofactor>
    <text evidence="12">Binds 2 Zn(2+) ions per subunit. It is not clear if Zn(2+) or Mg(2+) is physiologically important.</text>
</comment>
<evidence type="ECO:0000256" key="11">
    <source>
        <dbReference type="PIRSR" id="PIRSR004803-2"/>
    </source>
</evidence>
<feature type="domain" description="Metallo-beta-lactamase" evidence="14">
    <location>
        <begin position="21"/>
        <end position="218"/>
    </location>
</feature>
<comment type="subunit">
    <text evidence="9">Homodimer, may be a subunit of the RNA degradosome.</text>
</comment>
<feature type="binding site" evidence="9 11">
    <location>
        <begin position="367"/>
        <end position="371"/>
    </location>
    <ligand>
        <name>substrate</name>
    </ligand>
</feature>
<feature type="binding site" evidence="12">
    <location>
        <position position="49"/>
    </location>
    <ligand>
        <name>Ca(2+)</name>
        <dbReference type="ChEBI" id="CHEBI:29108"/>
    </ligand>
</feature>
<evidence type="ECO:0000256" key="13">
    <source>
        <dbReference type="SAM" id="MobiDB-lite"/>
    </source>
</evidence>
<feature type="binding site" evidence="12">
    <location>
        <position position="74"/>
    </location>
    <ligand>
        <name>Zn(2+)</name>
        <dbReference type="ChEBI" id="CHEBI:29105"/>
        <label>1</label>
        <note>catalytic</note>
    </ligand>
</feature>
<feature type="binding site" evidence="12">
    <location>
        <position position="79"/>
    </location>
    <ligand>
        <name>Zn(2+)</name>
        <dbReference type="ChEBI" id="CHEBI:29105"/>
        <label>2</label>
        <note>catalytic</note>
    </ligand>
</feature>
<feature type="binding site" evidence="12">
    <location>
        <position position="76"/>
    </location>
    <ligand>
        <name>Zn(2+)</name>
        <dbReference type="ChEBI" id="CHEBI:29105"/>
        <label>1</label>
        <note>catalytic</note>
    </ligand>
</feature>
<keyword evidence="1 9" id="KW-0963">Cytoplasm</keyword>
<protein>
    <recommendedName>
        <fullName evidence="9">Ribonuclease J</fullName>
        <shortName evidence="9">RNase J</shortName>
        <ecNumber evidence="9">3.1.-.-</ecNumber>
    </recommendedName>
</protein>
<keyword evidence="12" id="KW-0106">Calcium</keyword>
<dbReference type="SUPFAM" id="SSF56281">
    <property type="entry name" value="Metallo-hydrolase/oxidoreductase"/>
    <property type="match status" value="1"/>
</dbReference>
<feature type="region of interest" description="Disordered" evidence="13">
    <location>
        <begin position="595"/>
        <end position="633"/>
    </location>
</feature>
<dbReference type="InterPro" id="IPR042173">
    <property type="entry name" value="RNase_J_2"/>
</dbReference>
<evidence type="ECO:0000313" key="15">
    <source>
        <dbReference type="EMBL" id="PZO43321.1"/>
    </source>
</evidence>
<dbReference type="AlphaFoldDB" id="A0A2W4Y799"/>
<evidence type="ECO:0000256" key="4">
    <source>
        <dbReference type="ARBA" id="ARBA00022759"/>
    </source>
</evidence>